<dbReference type="AlphaFoldDB" id="A0A9K3H680"/>
<evidence type="ECO:0000313" key="2">
    <source>
        <dbReference type="EMBL" id="KAF5768760.1"/>
    </source>
</evidence>
<dbReference type="PANTHER" id="PTHR13285">
    <property type="entry name" value="ACYLTRANSFERASE"/>
    <property type="match status" value="1"/>
</dbReference>
<accession>A0A9K3H680</accession>
<dbReference type="InterPro" id="IPR051085">
    <property type="entry name" value="MB_O-acyltransferase"/>
</dbReference>
<organism evidence="2 3">
    <name type="scientific">Helianthus annuus</name>
    <name type="common">Common sunflower</name>
    <dbReference type="NCBI Taxonomy" id="4232"/>
    <lineage>
        <taxon>Eukaryota</taxon>
        <taxon>Viridiplantae</taxon>
        <taxon>Streptophyta</taxon>
        <taxon>Embryophyta</taxon>
        <taxon>Tracheophyta</taxon>
        <taxon>Spermatophyta</taxon>
        <taxon>Magnoliopsida</taxon>
        <taxon>eudicotyledons</taxon>
        <taxon>Gunneridae</taxon>
        <taxon>Pentapetalae</taxon>
        <taxon>asterids</taxon>
        <taxon>campanulids</taxon>
        <taxon>Asterales</taxon>
        <taxon>Asteraceae</taxon>
        <taxon>Asteroideae</taxon>
        <taxon>Heliantheae alliance</taxon>
        <taxon>Heliantheae</taxon>
        <taxon>Helianthus</taxon>
    </lineage>
</organism>
<sequence>MTRPDPTRFPGLTSIKVDNVFKAFIFRELSAVAGAITITCLMVANLVGFVVGPSGVSWLKSVFLHAEGLPTFFGLLVTFYIGTKVMFHVSDSKQRTHQS</sequence>
<gene>
    <name evidence="2" type="ORF">HanXRQr2_Chr14g0640321</name>
</gene>
<comment type="caution">
    <text evidence="2">The sequence shown here is derived from an EMBL/GenBank/DDBJ whole genome shotgun (WGS) entry which is preliminary data.</text>
</comment>
<dbReference type="Proteomes" id="UP000215914">
    <property type="component" value="Unassembled WGS sequence"/>
</dbReference>
<dbReference type="EMBL" id="MNCJ02000329">
    <property type="protein sequence ID" value="KAF5768760.1"/>
    <property type="molecule type" value="Genomic_DNA"/>
</dbReference>
<reference evidence="2" key="1">
    <citation type="journal article" date="2017" name="Nature">
        <title>The sunflower genome provides insights into oil metabolism, flowering and Asterid evolution.</title>
        <authorList>
            <person name="Badouin H."/>
            <person name="Gouzy J."/>
            <person name="Grassa C.J."/>
            <person name="Murat F."/>
            <person name="Staton S.E."/>
            <person name="Cottret L."/>
            <person name="Lelandais-Briere C."/>
            <person name="Owens G.L."/>
            <person name="Carrere S."/>
            <person name="Mayjonade B."/>
            <person name="Legrand L."/>
            <person name="Gill N."/>
            <person name="Kane N.C."/>
            <person name="Bowers J.E."/>
            <person name="Hubner S."/>
            <person name="Bellec A."/>
            <person name="Berard A."/>
            <person name="Berges H."/>
            <person name="Blanchet N."/>
            <person name="Boniface M.C."/>
            <person name="Brunel D."/>
            <person name="Catrice O."/>
            <person name="Chaidir N."/>
            <person name="Claudel C."/>
            <person name="Donnadieu C."/>
            <person name="Faraut T."/>
            <person name="Fievet G."/>
            <person name="Helmstetter N."/>
            <person name="King M."/>
            <person name="Knapp S.J."/>
            <person name="Lai Z."/>
            <person name="Le Paslier M.C."/>
            <person name="Lippi Y."/>
            <person name="Lorenzon L."/>
            <person name="Mandel J.R."/>
            <person name="Marage G."/>
            <person name="Marchand G."/>
            <person name="Marquand E."/>
            <person name="Bret-Mestries E."/>
            <person name="Morien E."/>
            <person name="Nambeesan S."/>
            <person name="Nguyen T."/>
            <person name="Pegot-Espagnet P."/>
            <person name="Pouilly N."/>
            <person name="Raftis F."/>
            <person name="Sallet E."/>
            <person name="Schiex T."/>
            <person name="Thomas J."/>
            <person name="Vandecasteele C."/>
            <person name="Vares D."/>
            <person name="Vear F."/>
            <person name="Vautrin S."/>
            <person name="Crespi M."/>
            <person name="Mangin B."/>
            <person name="Burke J.M."/>
            <person name="Salse J."/>
            <person name="Munos S."/>
            <person name="Vincourt P."/>
            <person name="Rieseberg L.H."/>
            <person name="Langlade N.B."/>
        </authorList>
    </citation>
    <scope>NUCLEOTIDE SEQUENCE</scope>
    <source>
        <tissue evidence="2">Leaves</tissue>
    </source>
</reference>
<feature type="transmembrane region" description="Helical" evidence="1">
    <location>
        <begin position="71"/>
        <end position="89"/>
    </location>
</feature>
<name>A0A9K3H680_HELAN</name>
<dbReference type="Gramene" id="mRNA:HanXRQr2_Chr14g0640321">
    <property type="protein sequence ID" value="mRNA:HanXRQr2_Chr14g0640321"/>
    <property type="gene ID" value="HanXRQr2_Chr14g0640321"/>
</dbReference>
<keyword evidence="1" id="KW-0472">Membrane</keyword>
<keyword evidence="1" id="KW-1133">Transmembrane helix</keyword>
<proteinExistence type="predicted"/>
<evidence type="ECO:0000256" key="1">
    <source>
        <dbReference type="SAM" id="Phobius"/>
    </source>
</evidence>
<evidence type="ECO:0000313" key="3">
    <source>
        <dbReference type="Proteomes" id="UP000215914"/>
    </source>
</evidence>
<feature type="transmembrane region" description="Helical" evidence="1">
    <location>
        <begin position="29"/>
        <end position="51"/>
    </location>
</feature>
<reference evidence="2" key="2">
    <citation type="submission" date="2020-06" db="EMBL/GenBank/DDBJ databases">
        <title>Helianthus annuus Genome sequencing and assembly Release 2.</title>
        <authorList>
            <person name="Gouzy J."/>
            <person name="Langlade N."/>
            <person name="Munos S."/>
        </authorList>
    </citation>
    <scope>NUCLEOTIDE SEQUENCE</scope>
    <source>
        <tissue evidence="2">Leaves</tissue>
    </source>
</reference>
<keyword evidence="3" id="KW-1185">Reference proteome</keyword>
<keyword evidence="1" id="KW-0812">Transmembrane</keyword>
<dbReference type="PANTHER" id="PTHR13285:SF18">
    <property type="entry name" value="PROTEIN-CYSTEINE N-PALMITOYLTRANSFERASE RASP"/>
    <property type="match status" value="1"/>
</dbReference>
<protein>
    <submittedName>
        <fullName evidence="2">Uncharacterized protein</fullName>
    </submittedName>
</protein>